<dbReference type="RefSeq" id="WP_253674683.1">
    <property type="nucleotide sequence ID" value="NZ_JAMTCP010000073.1"/>
</dbReference>
<evidence type="ECO:0000256" key="1">
    <source>
        <dbReference type="SAM" id="Coils"/>
    </source>
</evidence>
<feature type="domain" description="M23ase beta-sheet core" evidence="3">
    <location>
        <begin position="152"/>
        <end position="247"/>
    </location>
</feature>
<dbReference type="Gene3D" id="2.70.70.10">
    <property type="entry name" value="Glucose Permease (Domain IIA)"/>
    <property type="match status" value="1"/>
</dbReference>
<feature type="coiled-coil region" evidence="1">
    <location>
        <begin position="88"/>
        <end position="122"/>
    </location>
</feature>
<evidence type="ECO:0000313" key="4">
    <source>
        <dbReference type="EMBL" id="MCP2262493.1"/>
    </source>
</evidence>
<dbReference type="InterPro" id="IPR050570">
    <property type="entry name" value="Cell_wall_metabolism_enzyme"/>
</dbReference>
<keyword evidence="2" id="KW-0732">Signal</keyword>
<evidence type="ECO:0000259" key="3">
    <source>
        <dbReference type="Pfam" id="PF01551"/>
    </source>
</evidence>
<proteinExistence type="predicted"/>
<accession>A0ABT1I440</accession>
<name>A0ABT1I440_STRSD</name>
<organism evidence="4 5">
    <name type="scientific">Streptoalloteichus tenebrarius (strain ATCC 17920 / DSM 40477 / JCM 4838 / CBS 697.72 / NBRC 16177 / NCIMB 11028 / NRRL B-12390 / A12253. 1 / ISP 5477)</name>
    <name type="common">Streptomyces tenebrarius</name>
    <dbReference type="NCBI Taxonomy" id="1933"/>
    <lineage>
        <taxon>Bacteria</taxon>
        <taxon>Bacillati</taxon>
        <taxon>Actinomycetota</taxon>
        <taxon>Actinomycetes</taxon>
        <taxon>Pseudonocardiales</taxon>
        <taxon>Pseudonocardiaceae</taxon>
        <taxon>Streptoalloteichus</taxon>
    </lineage>
</organism>
<keyword evidence="1" id="KW-0175">Coiled coil</keyword>
<dbReference type="InterPro" id="IPR011055">
    <property type="entry name" value="Dup_hybrid_motif"/>
</dbReference>
<protein>
    <submittedName>
        <fullName evidence="4">Murein DD-endopeptidase MepM and murein hydrolase activator NlpD, containing LysM domain</fullName>
    </submittedName>
</protein>
<keyword evidence="5" id="KW-1185">Reference proteome</keyword>
<sequence>MRTRVVVAALVAGAFVVGATHLDTVGKAAGEVTPLGDTAQLASSVTRATAPEVLPVAQIADPAADAAELGRVVQIQADQVARVAGEQAAAAEKAAQEARAAAERAAQEAAAKEAAAAAERERAAREAARRPLYVKPAEGVFTSGFGARWGTRHNGVDIANSIGTPVRSVAEGVVVEAGPASGFGLWVRVRHNDGTISVYGHVNEILARAGQHVAAGEQIATMGNRGQSTGPHLHFEVWLNGSQKINPQPWLAERGIQL</sequence>
<dbReference type="InterPro" id="IPR016047">
    <property type="entry name" value="M23ase_b-sheet_dom"/>
</dbReference>
<gene>
    <name evidence="4" type="ORF">LX15_006232</name>
</gene>
<feature type="signal peptide" evidence="2">
    <location>
        <begin position="1"/>
        <end position="19"/>
    </location>
</feature>
<dbReference type="GO" id="GO:0016787">
    <property type="term" value="F:hydrolase activity"/>
    <property type="evidence" value="ECO:0007669"/>
    <property type="project" value="UniProtKB-KW"/>
</dbReference>
<evidence type="ECO:0000256" key="2">
    <source>
        <dbReference type="SAM" id="SignalP"/>
    </source>
</evidence>
<dbReference type="Proteomes" id="UP001205311">
    <property type="component" value="Unassembled WGS sequence"/>
</dbReference>
<dbReference type="SUPFAM" id="SSF51261">
    <property type="entry name" value="Duplicated hybrid motif"/>
    <property type="match status" value="1"/>
</dbReference>
<comment type="caution">
    <text evidence="4">The sequence shown here is derived from an EMBL/GenBank/DDBJ whole genome shotgun (WGS) entry which is preliminary data.</text>
</comment>
<feature type="chain" id="PRO_5045052117" evidence="2">
    <location>
        <begin position="20"/>
        <end position="258"/>
    </location>
</feature>
<dbReference type="EMBL" id="JAMTCP010000073">
    <property type="protein sequence ID" value="MCP2262493.1"/>
    <property type="molecule type" value="Genomic_DNA"/>
</dbReference>
<dbReference type="PANTHER" id="PTHR21666:SF270">
    <property type="entry name" value="MUREIN HYDROLASE ACTIVATOR ENVC"/>
    <property type="match status" value="1"/>
</dbReference>
<keyword evidence="4" id="KW-0378">Hydrolase</keyword>
<dbReference type="Pfam" id="PF01551">
    <property type="entry name" value="Peptidase_M23"/>
    <property type="match status" value="1"/>
</dbReference>
<dbReference type="CDD" id="cd12797">
    <property type="entry name" value="M23_peptidase"/>
    <property type="match status" value="1"/>
</dbReference>
<dbReference type="PANTHER" id="PTHR21666">
    <property type="entry name" value="PEPTIDASE-RELATED"/>
    <property type="match status" value="1"/>
</dbReference>
<evidence type="ECO:0000313" key="5">
    <source>
        <dbReference type="Proteomes" id="UP001205311"/>
    </source>
</evidence>
<reference evidence="4 5" key="1">
    <citation type="submission" date="2022-06" db="EMBL/GenBank/DDBJ databases">
        <title>Genomic Encyclopedia of Archaeal and Bacterial Type Strains, Phase II (KMG-II): from individual species to whole genera.</title>
        <authorList>
            <person name="Goeker M."/>
        </authorList>
    </citation>
    <scope>NUCLEOTIDE SEQUENCE [LARGE SCALE GENOMIC DNA]</scope>
    <source>
        <strain evidence="4 5">DSM 40477</strain>
    </source>
</reference>